<name>A0ABD0XI08_UMBPY</name>
<evidence type="ECO:0000256" key="2">
    <source>
        <dbReference type="SAM" id="SignalP"/>
    </source>
</evidence>
<sequence length="78" mass="8452">MFIVKLACWLFWADPSPFLMIIDAPQGLFIPATHTGIRNLPNECGCVSAMSVDRGAGPSDPRHARGRPGLRAHDIPPS</sequence>
<feature type="region of interest" description="Disordered" evidence="1">
    <location>
        <begin position="53"/>
        <end position="78"/>
    </location>
</feature>
<comment type="caution">
    <text evidence="3">The sequence shown here is derived from an EMBL/GenBank/DDBJ whole genome shotgun (WGS) entry which is preliminary data.</text>
</comment>
<keyword evidence="2" id="KW-0732">Signal</keyword>
<dbReference type="AlphaFoldDB" id="A0ABD0XI08"/>
<keyword evidence="4" id="KW-1185">Reference proteome</keyword>
<accession>A0ABD0XI08</accession>
<evidence type="ECO:0000313" key="4">
    <source>
        <dbReference type="Proteomes" id="UP001557470"/>
    </source>
</evidence>
<dbReference type="EMBL" id="JAGEUA010000001">
    <property type="protein sequence ID" value="KAL1021086.1"/>
    <property type="molecule type" value="Genomic_DNA"/>
</dbReference>
<gene>
    <name evidence="3" type="ORF">UPYG_G00008620</name>
</gene>
<dbReference type="Proteomes" id="UP001557470">
    <property type="component" value="Unassembled WGS sequence"/>
</dbReference>
<evidence type="ECO:0000256" key="1">
    <source>
        <dbReference type="SAM" id="MobiDB-lite"/>
    </source>
</evidence>
<feature type="signal peptide" evidence="2">
    <location>
        <begin position="1"/>
        <end position="15"/>
    </location>
</feature>
<reference evidence="3 4" key="1">
    <citation type="submission" date="2024-06" db="EMBL/GenBank/DDBJ databases">
        <authorList>
            <person name="Pan Q."/>
            <person name="Wen M."/>
            <person name="Jouanno E."/>
            <person name="Zahm M."/>
            <person name="Klopp C."/>
            <person name="Cabau C."/>
            <person name="Louis A."/>
            <person name="Berthelot C."/>
            <person name="Parey E."/>
            <person name="Roest Crollius H."/>
            <person name="Montfort J."/>
            <person name="Robinson-Rechavi M."/>
            <person name="Bouchez O."/>
            <person name="Lampietro C."/>
            <person name="Lopez Roques C."/>
            <person name="Donnadieu C."/>
            <person name="Postlethwait J."/>
            <person name="Bobe J."/>
            <person name="Verreycken H."/>
            <person name="Guiguen Y."/>
        </authorList>
    </citation>
    <scope>NUCLEOTIDE SEQUENCE [LARGE SCALE GENOMIC DNA]</scope>
    <source>
        <strain evidence="3">Up_M1</strain>
        <tissue evidence="3">Testis</tissue>
    </source>
</reference>
<feature type="chain" id="PRO_5044891128" evidence="2">
    <location>
        <begin position="16"/>
        <end position="78"/>
    </location>
</feature>
<evidence type="ECO:0000313" key="3">
    <source>
        <dbReference type="EMBL" id="KAL1021086.1"/>
    </source>
</evidence>
<protein>
    <submittedName>
        <fullName evidence="3">Uncharacterized protein</fullName>
    </submittedName>
</protein>
<organism evidence="3 4">
    <name type="scientific">Umbra pygmaea</name>
    <name type="common">Eastern mudminnow</name>
    <dbReference type="NCBI Taxonomy" id="75934"/>
    <lineage>
        <taxon>Eukaryota</taxon>
        <taxon>Metazoa</taxon>
        <taxon>Chordata</taxon>
        <taxon>Craniata</taxon>
        <taxon>Vertebrata</taxon>
        <taxon>Euteleostomi</taxon>
        <taxon>Actinopterygii</taxon>
        <taxon>Neopterygii</taxon>
        <taxon>Teleostei</taxon>
        <taxon>Protacanthopterygii</taxon>
        <taxon>Esociformes</taxon>
        <taxon>Umbridae</taxon>
        <taxon>Umbra</taxon>
    </lineage>
</organism>
<proteinExistence type="predicted"/>